<dbReference type="Proteomes" id="UP001642409">
    <property type="component" value="Unassembled WGS sequence"/>
</dbReference>
<evidence type="ECO:0000313" key="2">
    <source>
        <dbReference type="EMBL" id="CAL6069824.1"/>
    </source>
</evidence>
<dbReference type="AlphaFoldDB" id="A0AA86VEK2"/>
<keyword evidence="3" id="KW-1185">Reference proteome</keyword>
<dbReference type="EMBL" id="CAXDID020000280">
    <property type="protein sequence ID" value="CAL6069824.1"/>
    <property type="molecule type" value="Genomic_DNA"/>
</dbReference>
<comment type="caution">
    <text evidence="1">The sequence shown here is derived from an EMBL/GenBank/DDBJ whole genome shotgun (WGS) entry which is preliminary data.</text>
</comment>
<reference evidence="2 3" key="2">
    <citation type="submission" date="2024-07" db="EMBL/GenBank/DDBJ databases">
        <authorList>
            <person name="Akdeniz Z."/>
        </authorList>
    </citation>
    <scope>NUCLEOTIDE SEQUENCE [LARGE SCALE GENOMIC DNA]</scope>
</reference>
<dbReference type="EMBL" id="CATOUU010000976">
    <property type="protein sequence ID" value="CAI9964378.1"/>
    <property type="molecule type" value="Genomic_DNA"/>
</dbReference>
<sequence length="163" mass="18973">MKSLYIHIFNLLNGHNHTDFATIHTRLLKLACFTIQKERSPNTNNMTLYFLFNQHNTTIPRLRRFLQGQTVLRSALQYIIVNIVGFLYSVVHDQALHGKQQCTVSIHESWIKDQIVLCNVSDWAKCQPRPHIFQHLRTSQMKNIQSQIQGELVAASIILQFAY</sequence>
<proteinExistence type="predicted"/>
<name>A0AA86VEK2_9EUKA</name>
<evidence type="ECO:0000313" key="1">
    <source>
        <dbReference type="EMBL" id="CAI9964378.1"/>
    </source>
</evidence>
<evidence type="ECO:0000313" key="3">
    <source>
        <dbReference type="Proteomes" id="UP001642409"/>
    </source>
</evidence>
<gene>
    <name evidence="1" type="ORF">HINF_LOCUS52023</name>
    <name evidence="2" type="ORF">HINF_LOCUS54162</name>
</gene>
<reference evidence="1" key="1">
    <citation type="submission" date="2023-06" db="EMBL/GenBank/DDBJ databases">
        <authorList>
            <person name="Kurt Z."/>
        </authorList>
    </citation>
    <scope>NUCLEOTIDE SEQUENCE</scope>
</reference>
<protein>
    <submittedName>
        <fullName evidence="2">Hypothetical_protein</fullName>
    </submittedName>
</protein>
<organism evidence="1">
    <name type="scientific">Hexamita inflata</name>
    <dbReference type="NCBI Taxonomy" id="28002"/>
    <lineage>
        <taxon>Eukaryota</taxon>
        <taxon>Metamonada</taxon>
        <taxon>Diplomonadida</taxon>
        <taxon>Hexamitidae</taxon>
        <taxon>Hexamitinae</taxon>
        <taxon>Hexamita</taxon>
    </lineage>
</organism>
<accession>A0AA86VEK2</accession>